<reference evidence="1" key="1">
    <citation type="submission" date="2022-01" db="EMBL/GenBank/DDBJ databases">
        <title>Novel species in genus Dyadobacter.</title>
        <authorList>
            <person name="Ma C."/>
        </authorList>
    </citation>
    <scope>NUCLEOTIDE SEQUENCE</scope>
    <source>
        <strain evidence="1">CY357</strain>
    </source>
</reference>
<proteinExistence type="predicted"/>
<evidence type="ECO:0000313" key="2">
    <source>
        <dbReference type="Proteomes" id="UP001139411"/>
    </source>
</evidence>
<evidence type="ECO:0008006" key="3">
    <source>
        <dbReference type="Google" id="ProtNLM"/>
    </source>
</evidence>
<dbReference type="Proteomes" id="UP001139411">
    <property type="component" value="Unassembled WGS sequence"/>
</dbReference>
<name>A0A9X1QG18_9BACT</name>
<feature type="non-terminal residue" evidence="1">
    <location>
        <position position="1"/>
    </location>
</feature>
<dbReference type="AlphaFoldDB" id="A0A9X1QG18"/>
<sequence length="128" mass="14897">FYEILEYMGFLSNKMPPDQYNGFQEKMLRLIPALPNHGIYQFNLFIESVYGSFHDLPNEVLVQIVTNINLESLLILYSNLNVNVERDERVKLFKKLSERIRLNYSIRDGSKEDLVLNAGIIQAENVEA</sequence>
<organism evidence="1 2">
    <name type="scientific">Dyadobacter chenhuakuii</name>
    <dbReference type="NCBI Taxonomy" id="2909339"/>
    <lineage>
        <taxon>Bacteria</taxon>
        <taxon>Pseudomonadati</taxon>
        <taxon>Bacteroidota</taxon>
        <taxon>Cytophagia</taxon>
        <taxon>Cytophagales</taxon>
        <taxon>Spirosomataceae</taxon>
        <taxon>Dyadobacter</taxon>
    </lineage>
</organism>
<protein>
    <recommendedName>
        <fullName evidence="3">F-box domain-containing protein</fullName>
    </recommendedName>
</protein>
<gene>
    <name evidence="1" type="ORF">L0661_22170</name>
</gene>
<evidence type="ECO:0000313" key="1">
    <source>
        <dbReference type="EMBL" id="MCF2501045.1"/>
    </source>
</evidence>
<comment type="caution">
    <text evidence="1">The sequence shown here is derived from an EMBL/GenBank/DDBJ whole genome shotgun (WGS) entry which is preliminary data.</text>
</comment>
<dbReference type="RefSeq" id="WP_235179318.1">
    <property type="nucleotide sequence ID" value="NZ_JAKFFV010000014.1"/>
</dbReference>
<accession>A0A9X1QG18</accession>
<dbReference type="EMBL" id="JAKFFV010000014">
    <property type="protein sequence ID" value="MCF2501045.1"/>
    <property type="molecule type" value="Genomic_DNA"/>
</dbReference>